<keyword evidence="2" id="KW-0472">Membrane</keyword>
<evidence type="ECO:0000313" key="3">
    <source>
        <dbReference type="EMBL" id="KAF5457733.1"/>
    </source>
</evidence>
<keyword evidence="2" id="KW-0812">Transmembrane</keyword>
<feature type="region of interest" description="Disordered" evidence="1">
    <location>
        <begin position="89"/>
        <end position="137"/>
    </location>
</feature>
<comment type="caution">
    <text evidence="3">The sequence shown here is derived from an EMBL/GenBank/DDBJ whole genome shotgun (WGS) entry which is preliminary data.</text>
</comment>
<feature type="non-terminal residue" evidence="3">
    <location>
        <position position="1"/>
    </location>
</feature>
<gene>
    <name evidence="3" type="ORF">F2P56_021813</name>
</gene>
<evidence type="ECO:0000313" key="4">
    <source>
        <dbReference type="Proteomes" id="UP000619265"/>
    </source>
</evidence>
<accession>A0A833WNA2</accession>
<feature type="transmembrane region" description="Helical" evidence="2">
    <location>
        <begin position="35"/>
        <end position="59"/>
    </location>
</feature>
<protein>
    <submittedName>
        <fullName evidence="3">Uncharacterized protein</fullName>
    </submittedName>
</protein>
<feature type="transmembrane region" description="Helical" evidence="2">
    <location>
        <begin position="12"/>
        <end position="29"/>
    </location>
</feature>
<dbReference type="PANTHER" id="PTHR36595:SF1">
    <property type="entry name" value="TRANSMEMBRANE PROTEIN"/>
    <property type="match status" value="1"/>
</dbReference>
<name>A0A833WNA2_JUGRE</name>
<feature type="compositionally biased region" description="Polar residues" evidence="1">
    <location>
        <begin position="92"/>
        <end position="105"/>
    </location>
</feature>
<proteinExistence type="predicted"/>
<reference evidence="3" key="1">
    <citation type="submission" date="2015-10" db="EMBL/GenBank/DDBJ databases">
        <authorList>
            <person name="Martinez-Garcia P.J."/>
            <person name="Crepeau M.W."/>
            <person name="Puiu D."/>
            <person name="Gonzalez-Ibeas D."/>
            <person name="Whalen J."/>
            <person name="Stevens K."/>
            <person name="Paul R."/>
            <person name="Butterfield T."/>
            <person name="Britton M."/>
            <person name="Reagan R."/>
            <person name="Chakraborty S."/>
            <person name="Walawage S.L."/>
            <person name="Vasquez-Gross H.A."/>
            <person name="Cardeno C."/>
            <person name="Famula R."/>
            <person name="Pratt K."/>
            <person name="Kuruganti S."/>
            <person name="Aradhya M.K."/>
            <person name="Leslie C.A."/>
            <person name="Dandekar A.M."/>
            <person name="Salzberg S.L."/>
            <person name="Wegrzyn J.L."/>
            <person name="Langley C.H."/>
            <person name="Neale D.B."/>
        </authorList>
    </citation>
    <scope>NUCLEOTIDE SEQUENCE</scope>
    <source>
        <tissue evidence="3">Leaves</tissue>
    </source>
</reference>
<feature type="compositionally biased region" description="Basic and acidic residues" evidence="1">
    <location>
        <begin position="122"/>
        <end position="137"/>
    </location>
</feature>
<sequence length="164" mass="18173">CSGRLSHSLPTFWLALLLFSLLSIFAAMFDSILGFITQAVSSSVFIFCFCNLIIVIILVGSKSSSNSDDQGGEIPPSVLIIDASTNHKHGTNSEQFFSDSKLSRNINEDSRSQETSVADGEENNKKEDDHDKGEDEELRRKVEEFIEKINKGWKAELLGSSRLV</sequence>
<evidence type="ECO:0000256" key="2">
    <source>
        <dbReference type="SAM" id="Phobius"/>
    </source>
</evidence>
<evidence type="ECO:0000256" key="1">
    <source>
        <dbReference type="SAM" id="MobiDB-lite"/>
    </source>
</evidence>
<dbReference type="Proteomes" id="UP000619265">
    <property type="component" value="Unassembled WGS sequence"/>
</dbReference>
<dbReference type="PANTHER" id="PTHR36595">
    <property type="entry name" value="TRANSMEMBRANE PROTEIN"/>
    <property type="match status" value="1"/>
</dbReference>
<dbReference type="AlphaFoldDB" id="A0A833WNA2"/>
<reference evidence="3" key="2">
    <citation type="submission" date="2020-03" db="EMBL/GenBank/DDBJ databases">
        <title>Walnut 2.0.</title>
        <authorList>
            <person name="Marrano A."/>
            <person name="Britton M."/>
            <person name="Zimin A.V."/>
            <person name="Zaini P.A."/>
            <person name="Workman R."/>
            <person name="Puiu D."/>
            <person name="Bianco L."/>
            <person name="Allen B.J."/>
            <person name="Troggio M."/>
            <person name="Leslie C.A."/>
            <person name="Timp W."/>
            <person name="Dendekar A."/>
            <person name="Salzberg S.L."/>
            <person name="Neale D.B."/>
        </authorList>
    </citation>
    <scope>NUCLEOTIDE SEQUENCE</scope>
    <source>
        <tissue evidence="3">Leaves</tissue>
    </source>
</reference>
<dbReference type="EMBL" id="LIHL02000010">
    <property type="protein sequence ID" value="KAF5457733.1"/>
    <property type="molecule type" value="Genomic_DNA"/>
</dbReference>
<keyword evidence="2" id="KW-1133">Transmembrane helix</keyword>
<organism evidence="3 4">
    <name type="scientific">Juglans regia</name>
    <name type="common">English walnut</name>
    <dbReference type="NCBI Taxonomy" id="51240"/>
    <lineage>
        <taxon>Eukaryota</taxon>
        <taxon>Viridiplantae</taxon>
        <taxon>Streptophyta</taxon>
        <taxon>Embryophyta</taxon>
        <taxon>Tracheophyta</taxon>
        <taxon>Spermatophyta</taxon>
        <taxon>Magnoliopsida</taxon>
        <taxon>eudicotyledons</taxon>
        <taxon>Gunneridae</taxon>
        <taxon>Pentapetalae</taxon>
        <taxon>rosids</taxon>
        <taxon>fabids</taxon>
        <taxon>Fagales</taxon>
        <taxon>Juglandaceae</taxon>
        <taxon>Juglans</taxon>
    </lineage>
</organism>
<dbReference type="Gramene" id="Jr10_07970_p1">
    <property type="protein sequence ID" value="cds.Jr10_07970_p1"/>
    <property type="gene ID" value="Jr10_07970"/>
</dbReference>